<dbReference type="PIRSF" id="PIRSF012443">
    <property type="entry name" value="UCP012443"/>
    <property type="match status" value="1"/>
</dbReference>
<dbReference type="InterPro" id="IPR029046">
    <property type="entry name" value="LolA/LolB/LppX"/>
</dbReference>
<dbReference type="EMBL" id="FMXQ01000004">
    <property type="protein sequence ID" value="SDB29130.1"/>
    <property type="molecule type" value="Genomic_DNA"/>
</dbReference>
<accession>A0A1G6C8A4</accession>
<keyword evidence="4" id="KW-1185">Reference proteome</keyword>
<evidence type="ECO:0000256" key="2">
    <source>
        <dbReference type="SAM" id="SignalP"/>
    </source>
</evidence>
<dbReference type="Gene3D" id="2.50.20.20">
    <property type="match status" value="1"/>
</dbReference>
<reference evidence="3 4" key="1">
    <citation type="submission" date="2016-10" db="EMBL/GenBank/DDBJ databases">
        <authorList>
            <person name="de Groot N.N."/>
        </authorList>
    </citation>
    <scope>NUCLEOTIDE SEQUENCE [LARGE SCALE GENOMIC DNA]</scope>
    <source>
        <strain evidence="3 4">ATCC 35022</strain>
    </source>
</reference>
<evidence type="ECO:0000313" key="4">
    <source>
        <dbReference type="Proteomes" id="UP000199071"/>
    </source>
</evidence>
<feature type="signal peptide" evidence="2">
    <location>
        <begin position="1"/>
        <end position="34"/>
    </location>
</feature>
<dbReference type="Pfam" id="PF09865">
    <property type="entry name" value="DUF2092"/>
    <property type="match status" value="1"/>
</dbReference>
<evidence type="ECO:0008006" key="5">
    <source>
        <dbReference type="Google" id="ProtNLM"/>
    </source>
</evidence>
<dbReference type="SUPFAM" id="SSF89392">
    <property type="entry name" value="Prokaryotic lipoproteins and lipoprotein localization factors"/>
    <property type="match status" value="1"/>
</dbReference>
<gene>
    <name evidence="3" type="ORF">SAMN02982931_02184</name>
</gene>
<sequence>MPMRYGRSLKTSVALPSMTALAVVAGLFATTASADEQDARRIFQEMSDYMAAQTAFSFTYDATLDLVTPEEQTLTLASSGTVSVARPDKMAATRTGGFADVEMVFDGKTMTFVAKSANAYGEIDVPGDIDNLIDTLRDTYKRPLPAADLLMADVNAQLMPLVTDVKDLGSGVVGGIECNHFAFRTDDVDWQIWIAVGDAPHPCRYTISSKTVGGSPQYTMVVSDWKAGADAVGSDFTAVIPDGATKVDANAIADKLPDNFTLTGDAK</sequence>
<dbReference type="InterPro" id="IPR019207">
    <property type="entry name" value="DUF2092"/>
</dbReference>
<protein>
    <recommendedName>
        <fullName evidence="5">DUF2092 domain-containing protein</fullName>
    </recommendedName>
</protein>
<feature type="chain" id="PRO_5011735119" description="DUF2092 domain-containing protein" evidence="2">
    <location>
        <begin position="35"/>
        <end position="267"/>
    </location>
</feature>
<dbReference type="AlphaFoldDB" id="A0A1G6C8A4"/>
<dbReference type="STRING" id="665467.SAMN02982931_02184"/>
<evidence type="ECO:0000313" key="3">
    <source>
        <dbReference type="EMBL" id="SDB29130.1"/>
    </source>
</evidence>
<organism evidence="3 4">
    <name type="scientific">Bauldia litoralis</name>
    <dbReference type="NCBI Taxonomy" id="665467"/>
    <lineage>
        <taxon>Bacteria</taxon>
        <taxon>Pseudomonadati</taxon>
        <taxon>Pseudomonadota</taxon>
        <taxon>Alphaproteobacteria</taxon>
        <taxon>Hyphomicrobiales</taxon>
        <taxon>Kaistiaceae</taxon>
        <taxon>Bauldia</taxon>
    </lineage>
</organism>
<proteinExistence type="predicted"/>
<name>A0A1G6C8A4_9HYPH</name>
<dbReference type="Proteomes" id="UP000199071">
    <property type="component" value="Unassembled WGS sequence"/>
</dbReference>
<evidence type="ECO:0000256" key="1">
    <source>
        <dbReference type="ARBA" id="ARBA00022729"/>
    </source>
</evidence>
<keyword evidence="1 2" id="KW-0732">Signal</keyword>